<dbReference type="EMBL" id="OX395128">
    <property type="protein sequence ID" value="CAI5769406.1"/>
    <property type="molecule type" value="Genomic_DNA"/>
</dbReference>
<name>A0AA35NYW0_9SAUR</name>
<dbReference type="Proteomes" id="UP001178461">
    <property type="component" value="Chromosome 3"/>
</dbReference>
<accession>A0AA35NYW0</accession>
<proteinExistence type="predicted"/>
<gene>
    <name evidence="1" type="ORF">PODLI_1B028336</name>
</gene>
<organism evidence="1 2">
    <name type="scientific">Podarcis lilfordi</name>
    <name type="common">Lilford's wall lizard</name>
    <dbReference type="NCBI Taxonomy" id="74358"/>
    <lineage>
        <taxon>Eukaryota</taxon>
        <taxon>Metazoa</taxon>
        <taxon>Chordata</taxon>
        <taxon>Craniata</taxon>
        <taxon>Vertebrata</taxon>
        <taxon>Euteleostomi</taxon>
        <taxon>Lepidosauria</taxon>
        <taxon>Squamata</taxon>
        <taxon>Bifurcata</taxon>
        <taxon>Unidentata</taxon>
        <taxon>Episquamata</taxon>
        <taxon>Laterata</taxon>
        <taxon>Lacertibaenia</taxon>
        <taxon>Lacertidae</taxon>
        <taxon>Podarcis</taxon>
    </lineage>
</organism>
<reference evidence="1" key="1">
    <citation type="submission" date="2022-12" db="EMBL/GenBank/DDBJ databases">
        <authorList>
            <person name="Alioto T."/>
            <person name="Alioto T."/>
            <person name="Gomez Garrido J."/>
        </authorList>
    </citation>
    <scope>NUCLEOTIDE SEQUENCE</scope>
</reference>
<keyword evidence="2" id="KW-1185">Reference proteome</keyword>
<evidence type="ECO:0000313" key="1">
    <source>
        <dbReference type="EMBL" id="CAI5769406.1"/>
    </source>
</evidence>
<sequence length="74" mass="8195">MSVANNLCEMAHCGRSLRIRKLLTSQQGTYKRGRLNWQQGKGTVWIFEQGGFTLSVFGRAPDYDGESSSSGPRA</sequence>
<protein>
    <submittedName>
        <fullName evidence="1">Uncharacterized protein</fullName>
    </submittedName>
</protein>
<evidence type="ECO:0000313" key="2">
    <source>
        <dbReference type="Proteomes" id="UP001178461"/>
    </source>
</evidence>
<dbReference type="AlphaFoldDB" id="A0AA35NYW0"/>